<dbReference type="Proteomes" id="UP000046393">
    <property type="component" value="Unplaced"/>
</dbReference>
<evidence type="ECO:0000313" key="3">
    <source>
        <dbReference type="WBParaSite" id="SMUV_0000143901-mRNA-1"/>
    </source>
</evidence>
<dbReference type="WBParaSite" id="SMUV_0000143901-mRNA-1">
    <property type="protein sequence ID" value="SMUV_0000143901-mRNA-1"/>
    <property type="gene ID" value="SMUV_0000143901"/>
</dbReference>
<protein>
    <submittedName>
        <fullName evidence="3">G-patch domain-containing protein</fullName>
    </submittedName>
</protein>
<dbReference type="AlphaFoldDB" id="A0A0N5ABB3"/>
<dbReference type="Pfam" id="PF01585">
    <property type="entry name" value="G-patch"/>
    <property type="match status" value="1"/>
</dbReference>
<reference evidence="3" key="1">
    <citation type="submission" date="2017-02" db="UniProtKB">
        <authorList>
            <consortium name="WormBaseParasite"/>
        </authorList>
    </citation>
    <scope>IDENTIFICATION</scope>
</reference>
<organism evidence="2 3">
    <name type="scientific">Syphacia muris</name>
    <dbReference type="NCBI Taxonomy" id="451379"/>
    <lineage>
        <taxon>Eukaryota</taxon>
        <taxon>Metazoa</taxon>
        <taxon>Ecdysozoa</taxon>
        <taxon>Nematoda</taxon>
        <taxon>Chromadorea</taxon>
        <taxon>Rhabditida</taxon>
        <taxon>Spirurina</taxon>
        <taxon>Oxyuridomorpha</taxon>
        <taxon>Oxyuroidea</taxon>
        <taxon>Oxyuridae</taxon>
        <taxon>Syphacia</taxon>
    </lineage>
</organism>
<proteinExistence type="predicted"/>
<keyword evidence="2" id="KW-1185">Reference proteome</keyword>
<dbReference type="PROSITE" id="PS50174">
    <property type="entry name" value="G_PATCH"/>
    <property type="match status" value="1"/>
</dbReference>
<feature type="domain" description="G-patch" evidence="1">
    <location>
        <begin position="1"/>
        <end position="36"/>
    </location>
</feature>
<evidence type="ECO:0000259" key="1">
    <source>
        <dbReference type="PROSITE" id="PS50174"/>
    </source>
</evidence>
<dbReference type="InterPro" id="IPR000467">
    <property type="entry name" value="G_patch_dom"/>
</dbReference>
<name>A0A0N5ABB3_9BILA</name>
<sequence length="82" mass="8976">MGWTPGENFGKCCDGLPEAIAMKIKSDRKGLITTEDVIAKRQNSGVLYQQGVKAIVSGVEYQSQLLFNNKKSSKAQLCELVL</sequence>
<dbReference type="GO" id="GO:0003676">
    <property type="term" value="F:nucleic acid binding"/>
    <property type="evidence" value="ECO:0007669"/>
    <property type="project" value="InterPro"/>
</dbReference>
<accession>A0A0N5ABB3</accession>
<evidence type="ECO:0000313" key="2">
    <source>
        <dbReference type="Proteomes" id="UP000046393"/>
    </source>
</evidence>